<dbReference type="AlphaFoldDB" id="A0A915J5M3"/>
<feature type="transmembrane region" description="Helical" evidence="1">
    <location>
        <begin position="38"/>
        <end position="61"/>
    </location>
</feature>
<keyword evidence="1" id="KW-1133">Transmembrane helix</keyword>
<evidence type="ECO:0000313" key="3">
    <source>
        <dbReference type="WBParaSite" id="nRc.2.0.1.t21435-RA"/>
    </source>
</evidence>
<reference evidence="3" key="1">
    <citation type="submission" date="2022-11" db="UniProtKB">
        <authorList>
            <consortium name="WormBaseParasite"/>
        </authorList>
    </citation>
    <scope>IDENTIFICATION</scope>
</reference>
<name>A0A915J5M3_ROMCU</name>
<keyword evidence="1" id="KW-0472">Membrane</keyword>
<dbReference type="WBParaSite" id="nRc.2.0.1.t21435-RA">
    <property type="protein sequence ID" value="nRc.2.0.1.t21435-RA"/>
    <property type="gene ID" value="nRc.2.0.1.g21435"/>
</dbReference>
<keyword evidence="1" id="KW-0812">Transmembrane</keyword>
<accession>A0A915J5M3</accession>
<sequence length="62" mass="6618">MEQLARQIKVTLGMRAKLKAGLPQGGYNWGMWLEGNGVASITAMLVAAAAMAMVGALLDFYM</sequence>
<keyword evidence="2" id="KW-1185">Reference proteome</keyword>
<proteinExistence type="predicted"/>
<organism evidence="2 3">
    <name type="scientific">Romanomermis culicivorax</name>
    <name type="common">Nematode worm</name>
    <dbReference type="NCBI Taxonomy" id="13658"/>
    <lineage>
        <taxon>Eukaryota</taxon>
        <taxon>Metazoa</taxon>
        <taxon>Ecdysozoa</taxon>
        <taxon>Nematoda</taxon>
        <taxon>Enoplea</taxon>
        <taxon>Dorylaimia</taxon>
        <taxon>Mermithida</taxon>
        <taxon>Mermithoidea</taxon>
        <taxon>Mermithidae</taxon>
        <taxon>Romanomermis</taxon>
    </lineage>
</organism>
<protein>
    <submittedName>
        <fullName evidence="3">Uncharacterized protein</fullName>
    </submittedName>
</protein>
<dbReference type="Proteomes" id="UP000887565">
    <property type="component" value="Unplaced"/>
</dbReference>
<evidence type="ECO:0000313" key="2">
    <source>
        <dbReference type="Proteomes" id="UP000887565"/>
    </source>
</evidence>
<evidence type="ECO:0000256" key="1">
    <source>
        <dbReference type="SAM" id="Phobius"/>
    </source>
</evidence>